<keyword evidence="1" id="KW-0472">Membrane</keyword>
<dbReference type="STRING" id="764291.STRUR_0131"/>
<dbReference type="Proteomes" id="UP000005388">
    <property type="component" value="Unassembled WGS sequence"/>
</dbReference>
<dbReference type="RefSeq" id="WP_006739195.1">
    <property type="nucleotide sequence ID" value="NZ_AEUZ02000001.1"/>
</dbReference>
<keyword evidence="3" id="KW-1185">Reference proteome</keyword>
<proteinExistence type="predicted"/>
<feature type="transmembrane region" description="Helical" evidence="1">
    <location>
        <begin position="7"/>
        <end position="28"/>
    </location>
</feature>
<keyword evidence="1" id="KW-0812">Transmembrane</keyword>
<evidence type="ECO:0000256" key="1">
    <source>
        <dbReference type="SAM" id="Phobius"/>
    </source>
</evidence>
<reference evidence="2 3" key="1">
    <citation type="journal article" date="2014" name="Int. J. Syst. Evol. Microbiol.">
        <title>Phylogenomics and the dynamic genome evolution of the genus Streptococcus.</title>
        <authorList>
            <consortium name="The Broad Institute Genome Sequencing Platform"/>
            <person name="Richards V.P."/>
            <person name="Palmer S.R."/>
            <person name="Pavinski Bitar P.D."/>
            <person name="Qin X."/>
            <person name="Weinstock G.M."/>
            <person name="Highlander S.K."/>
            <person name="Town C.D."/>
            <person name="Burne R.A."/>
            <person name="Stanhope M.J."/>
        </authorList>
    </citation>
    <scope>NUCLEOTIDE SEQUENCE [LARGE SCALE GENOMIC DNA]</scope>
    <source>
        <strain evidence="2 3">2285-97</strain>
    </source>
</reference>
<gene>
    <name evidence="2" type="ORF">STRUR_0131</name>
</gene>
<dbReference type="AlphaFoldDB" id="G5KH39"/>
<accession>G5KH39</accession>
<sequence length="195" mass="23191">MRKHKKFVMLSSLFLGLCVIVFIIWQLLSYRSVTTLRIGQTYEADAIFKLVDNKHWVMKWDNSHYRSEEELEEERAENYPSKIYPEITYLEGTYIKKKEGYYFTITKSVLVKFKSVKAVNRKEIFKKSIDDTKETLYPDIPLLAKKKGQYVYHNQYSVLVGDKEKLKTESILIDRSKEDLPNSISEFLKQYKMTK</sequence>
<evidence type="ECO:0000313" key="3">
    <source>
        <dbReference type="Proteomes" id="UP000005388"/>
    </source>
</evidence>
<organism evidence="2 3">
    <name type="scientific">Streptococcus urinalis 2285-97</name>
    <dbReference type="NCBI Taxonomy" id="764291"/>
    <lineage>
        <taxon>Bacteria</taxon>
        <taxon>Bacillati</taxon>
        <taxon>Bacillota</taxon>
        <taxon>Bacilli</taxon>
        <taxon>Lactobacillales</taxon>
        <taxon>Streptococcaceae</taxon>
        <taxon>Streptococcus</taxon>
    </lineage>
</organism>
<comment type="caution">
    <text evidence="2">The sequence shown here is derived from an EMBL/GenBank/DDBJ whole genome shotgun (WGS) entry which is preliminary data.</text>
</comment>
<keyword evidence="1" id="KW-1133">Transmembrane helix</keyword>
<evidence type="ECO:0000313" key="2">
    <source>
        <dbReference type="EMBL" id="EHJ56437.1"/>
    </source>
</evidence>
<protein>
    <submittedName>
        <fullName evidence="2">Uncharacterized protein</fullName>
    </submittedName>
</protein>
<name>G5KH39_9STRE</name>
<dbReference type="EMBL" id="AEUZ02000001">
    <property type="protein sequence ID" value="EHJ56437.1"/>
    <property type="molecule type" value="Genomic_DNA"/>
</dbReference>